<evidence type="ECO:0000259" key="3">
    <source>
        <dbReference type="PROSITE" id="PS51194"/>
    </source>
</evidence>
<dbReference type="InterPro" id="IPR013670">
    <property type="entry name" value="EcoEI_R_C_dom"/>
</dbReference>
<dbReference type="GO" id="GO:0005524">
    <property type="term" value="F:ATP binding"/>
    <property type="evidence" value="ECO:0007669"/>
    <property type="project" value="InterPro"/>
</dbReference>
<name>A0A841GZ22_9BACT</name>
<dbReference type="PROSITE" id="PS51192">
    <property type="entry name" value="HELICASE_ATP_BIND_1"/>
    <property type="match status" value="1"/>
</dbReference>
<keyword evidence="4" id="KW-0378">Hydrolase</keyword>
<dbReference type="EC" id="3.1.21.3" evidence="4"/>
<dbReference type="AlphaFoldDB" id="A0A841GZ22"/>
<proteinExistence type="predicted"/>
<dbReference type="InterPro" id="IPR001650">
    <property type="entry name" value="Helicase_C-like"/>
</dbReference>
<accession>A0A841GZ22</accession>
<dbReference type="RefSeq" id="WP_170033480.1">
    <property type="nucleotide sequence ID" value="NZ_JABDTL010000001.1"/>
</dbReference>
<evidence type="ECO:0000256" key="1">
    <source>
        <dbReference type="SAM" id="Coils"/>
    </source>
</evidence>
<dbReference type="PANTHER" id="PTHR47396:SF1">
    <property type="entry name" value="ATP-DEPENDENT HELICASE IRC3-RELATED"/>
    <property type="match status" value="1"/>
</dbReference>
<sequence>MKSNSPNFAFLNVHDPLLATLGSLAELYAVDDPNTALLKLRQFGEALLQRTALEGGVPAGAGTTQFGLINLLAGDGLLPRDVADQFHALRQIGNDAVHAFQGDLGQAVHMLKVARELGVWFHRTFKDAQFSPGAFVRPQRPGDQAAELRDQVDQLRREVDEQRRRVEEAGFAAELEAELRREAENRAQSSTSDRDAALELAAELEGLLADERARLAAELAAAAAAPAPADEATEAWRNRARAAASLMSMGEAETRERIDQQLRDAGWEADTRVLRYGAGTRPERGRSIAIAEWPTASGPADYVLFDGLVAVAAVEAKRAGVNVPGALEQAARYSRDYSPGAHAQPAGGPWDGHHIPFLFAANGRGYLAQVQERSGVWFRDARRRTNHPRALAGWYSPEGLRNLLAQDVAAAEEALRATDPHGPDLREYQVQAIQAVEAALLRGERRVMVAMATGTGKTRVAVILLHRLLESGLFRRVLFLVDRNTLGEQAHGVFSSVTVEGTYTFTSAHEVARVDRPADEDTVVDIATVQGMVKRVLYADGGAPPVDAYDCVIVDECHRGYTLDREMSAAELLFRSEDDYISKYRRLIEYFDAVKIGLTATPAQHSTEIFGRPVFQYSYRQAVVDGYLVDHRPPTRIVTVLAEDGITWERGEAVQALDPSTQEIEVFEAPDEIRMDVEKFNSRVVVEDFNRVVCDELARHIDPAAPGKTLVFCVNDAHADLVVRLLRSAFAERYGDVPYDAVAKITGAAENPSQLVRRFRNEQQPVVAVTVDLLTTGIDVPKIVNLVFLRRVRSRILYEQMLGRATRLMKDLDGHGLVKESFTIYDAVDLYASLQAYTDMKPVLPNPSIGFEQLAAELAELADDDLRAAVRDQIVAKLRRGGARLQGSHGDDVEALTGLDIRHLADHLAGLAPAEAAGFMAAHPGLPGLLDEFRAGGGTRLLVSDHRDEVRRVEHGYGNGQRPADFLESFAEYLRTHLNEIPALTVVLQRPRDLTRQQLKELALELGLRGFTEANLRTAWQDATNQDIAATIIGYVRQAALREPLVPYEERVGRALRKILSSRAWLAPQRQWLERIGRQMVLETVVDRAALDSGLFLEQGGGFDRINRFFFDGQLEEVRAELHDEVWRASA</sequence>
<dbReference type="Gene3D" id="3.90.1570.30">
    <property type="match status" value="1"/>
</dbReference>
<dbReference type="InterPro" id="IPR050742">
    <property type="entry name" value="Helicase_Restrict-Modif_Enz"/>
</dbReference>
<dbReference type="GO" id="GO:0003677">
    <property type="term" value="F:DNA binding"/>
    <property type="evidence" value="ECO:0007669"/>
    <property type="project" value="InterPro"/>
</dbReference>
<dbReference type="Gene3D" id="3.40.50.300">
    <property type="entry name" value="P-loop containing nucleotide triphosphate hydrolases"/>
    <property type="match status" value="2"/>
</dbReference>
<dbReference type="GO" id="GO:0006304">
    <property type="term" value="P:DNA modification"/>
    <property type="evidence" value="ECO:0007669"/>
    <property type="project" value="InterPro"/>
</dbReference>
<dbReference type="Proteomes" id="UP000582837">
    <property type="component" value="Unassembled WGS sequence"/>
</dbReference>
<evidence type="ECO:0000259" key="2">
    <source>
        <dbReference type="PROSITE" id="PS51192"/>
    </source>
</evidence>
<keyword evidence="5" id="KW-1185">Reference proteome</keyword>
<dbReference type="PROSITE" id="PS51194">
    <property type="entry name" value="HELICASE_CTER"/>
    <property type="match status" value="1"/>
</dbReference>
<dbReference type="Pfam" id="PF13643">
    <property type="entry name" value="DUF4145"/>
    <property type="match status" value="1"/>
</dbReference>
<keyword evidence="1" id="KW-0175">Coiled coil</keyword>
<reference evidence="4 5" key="1">
    <citation type="submission" date="2020-08" db="EMBL/GenBank/DDBJ databases">
        <title>Genomic Encyclopedia of Type Strains, Phase IV (KMG-IV): sequencing the most valuable type-strain genomes for metagenomic binning, comparative biology and taxonomic classification.</title>
        <authorList>
            <person name="Goeker M."/>
        </authorList>
    </citation>
    <scope>NUCLEOTIDE SEQUENCE [LARGE SCALE GENOMIC DNA]</scope>
    <source>
        <strain evidence="4 5">DSM 29007</strain>
    </source>
</reference>
<feature type="coiled-coil region" evidence="1">
    <location>
        <begin position="145"/>
        <end position="172"/>
    </location>
</feature>
<evidence type="ECO:0000313" key="4">
    <source>
        <dbReference type="EMBL" id="MBB6071003.1"/>
    </source>
</evidence>
<dbReference type="Pfam" id="PF00271">
    <property type="entry name" value="Helicase_C"/>
    <property type="match status" value="1"/>
</dbReference>
<dbReference type="NCBIfam" id="NF008521">
    <property type="entry name" value="PRK11448.1"/>
    <property type="match status" value="1"/>
</dbReference>
<dbReference type="Pfam" id="PF08463">
    <property type="entry name" value="EcoEI_R_C"/>
    <property type="match status" value="1"/>
</dbReference>
<evidence type="ECO:0000313" key="5">
    <source>
        <dbReference type="Proteomes" id="UP000582837"/>
    </source>
</evidence>
<dbReference type="GO" id="GO:0005829">
    <property type="term" value="C:cytosol"/>
    <property type="evidence" value="ECO:0007669"/>
    <property type="project" value="TreeGrafter"/>
</dbReference>
<dbReference type="SMART" id="SM00487">
    <property type="entry name" value="DEXDc"/>
    <property type="match status" value="1"/>
</dbReference>
<dbReference type="CDD" id="cd18799">
    <property type="entry name" value="SF2_C_EcoAI-like"/>
    <property type="match status" value="1"/>
</dbReference>
<dbReference type="InterPro" id="IPR006935">
    <property type="entry name" value="Helicase/UvrB_N"/>
</dbReference>
<feature type="domain" description="Helicase C-terminal" evidence="3">
    <location>
        <begin position="685"/>
        <end position="862"/>
    </location>
</feature>
<gene>
    <name evidence="4" type="ORF">HNQ61_002625</name>
</gene>
<dbReference type="EMBL" id="JACHIA010000006">
    <property type="protein sequence ID" value="MBB6071003.1"/>
    <property type="molecule type" value="Genomic_DNA"/>
</dbReference>
<dbReference type="Pfam" id="PF04851">
    <property type="entry name" value="ResIII"/>
    <property type="match status" value="1"/>
</dbReference>
<dbReference type="GO" id="GO:0009035">
    <property type="term" value="F:type I site-specific deoxyribonuclease activity"/>
    <property type="evidence" value="ECO:0007669"/>
    <property type="project" value="UniProtKB-EC"/>
</dbReference>
<dbReference type="InterPro" id="IPR027417">
    <property type="entry name" value="P-loop_NTPase"/>
</dbReference>
<protein>
    <submittedName>
        <fullName evidence="4">Type I restriction enzyme R subunit</fullName>
        <ecNumber evidence="4">3.1.21.3</ecNumber>
    </submittedName>
</protein>
<organism evidence="4 5">
    <name type="scientific">Longimicrobium terrae</name>
    <dbReference type="NCBI Taxonomy" id="1639882"/>
    <lineage>
        <taxon>Bacteria</taxon>
        <taxon>Pseudomonadati</taxon>
        <taxon>Gemmatimonadota</taxon>
        <taxon>Longimicrobiia</taxon>
        <taxon>Longimicrobiales</taxon>
        <taxon>Longimicrobiaceae</taxon>
        <taxon>Longimicrobium</taxon>
    </lineage>
</organism>
<dbReference type="CDD" id="cd18032">
    <property type="entry name" value="DEXHc_RE_I_III_res"/>
    <property type="match status" value="1"/>
</dbReference>
<dbReference type="PANTHER" id="PTHR47396">
    <property type="entry name" value="TYPE I RESTRICTION ENZYME ECOKI R PROTEIN"/>
    <property type="match status" value="1"/>
</dbReference>
<dbReference type="InterPro" id="IPR014001">
    <property type="entry name" value="Helicase_ATP-bd"/>
</dbReference>
<comment type="caution">
    <text evidence="4">The sequence shown here is derived from an EMBL/GenBank/DDBJ whole genome shotgun (WGS) entry which is preliminary data.</text>
</comment>
<dbReference type="SUPFAM" id="SSF52540">
    <property type="entry name" value="P-loop containing nucleoside triphosphate hydrolases"/>
    <property type="match status" value="1"/>
</dbReference>
<feature type="domain" description="Helicase ATP-binding" evidence="2">
    <location>
        <begin position="438"/>
        <end position="620"/>
    </location>
</feature>
<dbReference type="InterPro" id="IPR025285">
    <property type="entry name" value="DUF4145"/>
</dbReference>